<proteinExistence type="predicted"/>
<feature type="signal peptide" evidence="1">
    <location>
        <begin position="1"/>
        <end position="26"/>
    </location>
</feature>
<keyword evidence="1" id="KW-0732">Signal</keyword>
<keyword evidence="3" id="KW-1185">Reference proteome</keyword>
<gene>
    <name evidence="2" type="ORF">R0135_11805</name>
</gene>
<evidence type="ECO:0000256" key="1">
    <source>
        <dbReference type="SAM" id="SignalP"/>
    </source>
</evidence>
<organism evidence="2 3">
    <name type="scientific">Congregibacter variabilis</name>
    <dbReference type="NCBI Taxonomy" id="3081200"/>
    <lineage>
        <taxon>Bacteria</taxon>
        <taxon>Pseudomonadati</taxon>
        <taxon>Pseudomonadota</taxon>
        <taxon>Gammaproteobacteria</taxon>
        <taxon>Cellvibrionales</taxon>
        <taxon>Halieaceae</taxon>
        <taxon>Congregibacter</taxon>
    </lineage>
</organism>
<dbReference type="RefSeq" id="WP_407347063.1">
    <property type="nucleotide sequence ID" value="NZ_CP136864.1"/>
</dbReference>
<protein>
    <submittedName>
        <fullName evidence="2">Uncharacterized protein</fullName>
    </submittedName>
</protein>
<sequence>MKSNAILGATVFMTAAVLSASSGVIAESTSSMDNVEYRWEVDMRGKPPYKRERVPVNTIDVAAMEIIDVNVATEVVWQTDFTGRPPFSRKQVELPVVDAAAMELIEDEPKTTTFRGRPPFNRHR</sequence>
<accession>A0ABZ0I0B1</accession>
<evidence type="ECO:0000313" key="2">
    <source>
        <dbReference type="EMBL" id="WOJ92466.1"/>
    </source>
</evidence>
<dbReference type="Proteomes" id="UP001626537">
    <property type="component" value="Chromosome"/>
</dbReference>
<feature type="chain" id="PRO_5045977159" evidence="1">
    <location>
        <begin position="27"/>
        <end position="124"/>
    </location>
</feature>
<dbReference type="EMBL" id="CP136864">
    <property type="protein sequence ID" value="WOJ92466.1"/>
    <property type="molecule type" value="Genomic_DNA"/>
</dbReference>
<evidence type="ECO:0000313" key="3">
    <source>
        <dbReference type="Proteomes" id="UP001626537"/>
    </source>
</evidence>
<reference evidence="2 3" key="1">
    <citation type="submission" date="2023-10" db="EMBL/GenBank/DDBJ databases">
        <title>Two novel species belonging to the OM43/NOR5 clade.</title>
        <authorList>
            <person name="Park M."/>
        </authorList>
    </citation>
    <scope>NUCLEOTIDE SEQUENCE [LARGE SCALE GENOMIC DNA]</scope>
    <source>
        <strain evidence="2 3">IMCC43200</strain>
    </source>
</reference>
<name>A0ABZ0I0B1_9GAMM</name>